<evidence type="ECO:0000256" key="1">
    <source>
        <dbReference type="ARBA" id="ARBA00005705"/>
    </source>
</evidence>
<evidence type="ECO:0000313" key="2">
    <source>
        <dbReference type="EMBL" id="KAK2941538.1"/>
    </source>
</evidence>
<comment type="similarity">
    <text evidence="1">Belongs to the peptidase C69 family. Secernin subfamily.</text>
</comment>
<proteinExistence type="inferred from homology"/>
<gene>
    <name evidence="2" type="ORF">BLNAU_23550</name>
</gene>
<comment type="caution">
    <text evidence="2">The sequence shown here is derived from an EMBL/GenBank/DDBJ whole genome shotgun (WGS) entry which is preliminary data.</text>
</comment>
<accession>A0ABQ9WQC5</accession>
<keyword evidence="3" id="KW-1185">Reference proteome</keyword>
<sequence length="75" mass="8551">MKKLGEIIQDAHTHRVMGNMNEKGLVIGETTWDGRIQETNHPDGIMDYGSLIYIALERCSKAREAYQLVIDFAEK</sequence>
<organism evidence="2 3">
    <name type="scientific">Blattamonas nauphoetae</name>
    <dbReference type="NCBI Taxonomy" id="2049346"/>
    <lineage>
        <taxon>Eukaryota</taxon>
        <taxon>Metamonada</taxon>
        <taxon>Preaxostyla</taxon>
        <taxon>Oxymonadida</taxon>
        <taxon>Blattamonas</taxon>
    </lineage>
</organism>
<name>A0ABQ9WQC5_9EUKA</name>
<dbReference type="PANTHER" id="PTHR12994:SF17">
    <property type="entry name" value="LD30995P"/>
    <property type="match status" value="1"/>
</dbReference>
<dbReference type="InterPro" id="IPR005322">
    <property type="entry name" value="Peptidase_C69"/>
</dbReference>
<evidence type="ECO:0000313" key="3">
    <source>
        <dbReference type="Proteomes" id="UP001281761"/>
    </source>
</evidence>
<protein>
    <submittedName>
        <fullName evidence="2">Uncharacterized protein</fullName>
    </submittedName>
</protein>
<dbReference type="Proteomes" id="UP001281761">
    <property type="component" value="Unassembled WGS sequence"/>
</dbReference>
<dbReference type="EMBL" id="JARBJD010000492">
    <property type="protein sequence ID" value="KAK2941538.1"/>
    <property type="molecule type" value="Genomic_DNA"/>
</dbReference>
<dbReference type="PANTHER" id="PTHR12994">
    <property type="entry name" value="SECERNIN"/>
    <property type="match status" value="1"/>
</dbReference>
<reference evidence="2 3" key="1">
    <citation type="journal article" date="2022" name="bioRxiv">
        <title>Genomics of Preaxostyla Flagellates Illuminates Evolutionary Transitions and the Path Towards Mitochondrial Loss.</title>
        <authorList>
            <person name="Novak L.V.F."/>
            <person name="Treitli S.C."/>
            <person name="Pyrih J."/>
            <person name="Halakuc P."/>
            <person name="Pipaliya S.V."/>
            <person name="Vacek V."/>
            <person name="Brzon O."/>
            <person name="Soukal P."/>
            <person name="Eme L."/>
            <person name="Dacks J.B."/>
            <person name="Karnkowska A."/>
            <person name="Elias M."/>
            <person name="Hampl V."/>
        </authorList>
    </citation>
    <scope>NUCLEOTIDE SEQUENCE [LARGE SCALE GENOMIC DNA]</scope>
    <source>
        <strain evidence="2">NAU3</strain>
        <tissue evidence="2">Gut</tissue>
    </source>
</reference>